<protein>
    <recommendedName>
        <fullName evidence="2">EF-hand domain-containing protein</fullName>
    </recommendedName>
</protein>
<reference evidence="3" key="2">
    <citation type="journal article" date="2015" name="Data Brief">
        <title>Shoot transcriptome of the giant reed, Arundo donax.</title>
        <authorList>
            <person name="Barrero R.A."/>
            <person name="Guerrero F.D."/>
            <person name="Moolhuijzen P."/>
            <person name="Goolsby J.A."/>
            <person name="Tidwell J."/>
            <person name="Bellgard S.E."/>
            <person name="Bellgard M.I."/>
        </authorList>
    </citation>
    <scope>NUCLEOTIDE SEQUENCE</scope>
    <source>
        <tissue evidence="3">Shoot tissue taken approximately 20 cm above the soil surface</tissue>
    </source>
</reference>
<dbReference type="Gene3D" id="1.10.238.10">
    <property type="entry name" value="EF-hand"/>
    <property type="match status" value="1"/>
</dbReference>
<dbReference type="Pfam" id="PF00036">
    <property type="entry name" value="EF-hand_1"/>
    <property type="match status" value="1"/>
</dbReference>
<evidence type="ECO:0000259" key="2">
    <source>
        <dbReference type="PROSITE" id="PS50222"/>
    </source>
</evidence>
<accession>A0A0A9AAJ8</accession>
<evidence type="ECO:0000256" key="1">
    <source>
        <dbReference type="ARBA" id="ARBA00022837"/>
    </source>
</evidence>
<proteinExistence type="predicted"/>
<name>A0A0A9AAJ8_ARUDO</name>
<keyword evidence="1" id="KW-0106">Calcium</keyword>
<dbReference type="SUPFAM" id="SSF47473">
    <property type="entry name" value="EF-hand"/>
    <property type="match status" value="1"/>
</dbReference>
<dbReference type="EMBL" id="GBRH01249201">
    <property type="protein sequence ID" value="JAD48694.1"/>
    <property type="molecule type" value="Transcribed_RNA"/>
</dbReference>
<dbReference type="AlphaFoldDB" id="A0A0A9AAJ8"/>
<organism evidence="3">
    <name type="scientific">Arundo donax</name>
    <name type="common">Giant reed</name>
    <name type="synonym">Donax arundinaceus</name>
    <dbReference type="NCBI Taxonomy" id="35708"/>
    <lineage>
        <taxon>Eukaryota</taxon>
        <taxon>Viridiplantae</taxon>
        <taxon>Streptophyta</taxon>
        <taxon>Embryophyta</taxon>
        <taxon>Tracheophyta</taxon>
        <taxon>Spermatophyta</taxon>
        <taxon>Magnoliopsida</taxon>
        <taxon>Liliopsida</taxon>
        <taxon>Poales</taxon>
        <taxon>Poaceae</taxon>
        <taxon>PACMAD clade</taxon>
        <taxon>Arundinoideae</taxon>
        <taxon>Arundineae</taxon>
        <taxon>Arundo</taxon>
    </lineage>
</organism>
<feature type="domain" description="EF-hand" evidence="2">
    <location>
        <begin position="1"/>
        <end position="26"/>
    </location>
</feature>
<reference evidence="3" key="1">
    <citation type="submission" date="2014-09" db="EMBL/GenBank/DDBJ databases">
        <authorList>
            <person name="Magalhaes I.L.F."/>
            <person name="Oliveira U."/>
            <person name="Santos F.R."/>
            <person name="Vidigal T.H.D.A."/>
            <person name="Brescovit A.D."/>
            <person name="Santos A.J."/>
        </authorList>
    </citation>
    <scope>NUCLEOTIDE SEQUENCE</scope>
    <source>
        <tissue evidence="3">Shoot tissue taken approximately 20 cm above the soil surface</tissue>
    </source>
</reference>
<dbReference type="PROSITE" id="PS50222">
    <property type="entry name" value="EF_HAND_2"/>
    <property type="match status" value="1"/>
</dbReference>
<dbReference type="InterPro" id="IPR018247">
    <property type="entry name" value="EF_Hand_1_Ca_BS"/>
</dbReference>
<evidence type="ECO:0000313" key="3">
    <source>
        <dbReference type="EMBL" id="JAD48694.1"/>
    </source>
</evidence>
<dbReference type="InterPro" id="IPR011992">
    <property type="entry name" value="EF-hand-dom_pair"/>
</dbReference>
<sequence length="26" mass="2867">MIGGVDTDGDGFVCFNEFSRMMMHGL</sequence>
<dbReference type="InterPro" id="IPR002048">
    <property type="entry name" value="EF_hand_dom"/>
</dbReference>
<dbReference type="GO" id="GO:0005509">
    <property type="term" value="F:calcium ion binding"/>
    <property type="evidence" value="ECO:0007669"/>
    <property type="project" value="InterPro"/>
</dbReference>
<dbReference type="PROSITE" id="PS00018">
    <property type="entry name" value="EF_HAND_1"/>
    <property type="match status" value="1"/>
</dbReference>